<name>A0A4R0MPB6_9SPHI</name>
<dbReference type="OrthoDB" id="771644at2"/>
<evidence type="ECO:0000313" key="1">
    <source>
        <dbReference type="EMBL" id="TCC88640.1"/>
    </source>
</evidence>
<dbReference type="RefSeq" id="WP_131554694.1">
    <property type="nucleotide sequence ID" value="NZ_SJSK01000005.1"/>
</dbReference>
<proteinExistence type="predicted"/>
<dbReference type="EMBL" id="SJSK01000005">
    <property type="protein sequence ID" value="TCC88640.1"/>
    <property type="molecule type" value="Genomic_DNA"/>
</dbReference>
<dbReference type="Proteomes" id="UP000292884">
    <property type="component" value="Unassembled WGS sequence"/>
</dbReference>
<sequence length="107" mass="13144">MKRTLKITSIIIFALVVISNTPPVQFFVLDRYTYRNLDDSFRFEEEPGSLYFKTCLSQFETFKREHPHNPNKTLYRSFTIKPWQFWEWWQYIAHPKRFTLPYLEPTD</sequence>
<dbReference type="AlphaFoldDB" id="A0A4R0MPB6"/>
<reference evidence="1 2" key="1">
    <citation type="submission" date="2019-02" db="EMBL/GenBank/DDBJ databases">
        <title>Pedobacter sp. RP-1-13 sp. nov., isolated from Arctic soil.</title>
        <authorList>
            <person name="Dahal R.H."/>
        </authorList>
    </citation>
    <scope>NUCLEOTIDE SEQUENCE [LARGE SCALE GENOMIC DNA]</scope>
    <source>
        <strain evidence="1 2">RP-1-13</strain>
    </source>
</reference>
<comment type="caution">
    <text evidence="1">The sequence shown here is derived from an EMBL/GenBank/DDBJ whole genome shotgun (WGS) entry which is preliminary data.</text>
</comment>
<keyword evidence="2" id="KW-1185">Reference proteome</keyword>
<accession>A0A4R0MPB6</accession>
<evidence type="ECO:0000313" key="2">
    <source>
        <dbReference type="Proteomes" id="UP000292884"/>
    </source>
</evidence>
<organism evidence="1 2">
    <name type="scientific">Pedobacter frigiditerrae</name>
    <dbReference type="NCBI Taxonomy" id="2530452"/>
    <lineage>
        <taxon>Bacteria</taxon>
        <taxon>Pseudomonadati</taxon>
        <taxon>Bacteroidota</taxon>
        <taxon>Sphingobacteriia</taxon>
        <taxon>Sphingobacteriales</taxon>
        <taxon>Sphingobacteriaceae</taxon>
        <taxon>Pedobacter</taxon>
    </lineage>
</organism>
<gene>
    <name evidence="1" type="ORF">EZ428_18560</name>
</gene>
<protein>
    <submittedName>
        <fullName evidence="1">Uncharacterized protein</fullName>
    </submittedName>
</protein>